<protein>
    <recommendedName>
        <fullName evidence="1">SchA/CurD-like domain-containing protein</fullName>
    </recommendedName>
</protein>
<name>A0A0N9I2K5_9PSEU</name>
<dbReference type="AlphaFoldDB" id="A0A0N9I2K5"/>
<keyword evidence="3" id="KW-1185">Reference proteome</keyword>
<sequence>MPMWHGLQYPLKPGSEEAVKELFRRSGRPRFDVTDADGKVVGRLLGTMVFVGKEIAIRIIEVEGPLPLVAAHMSRQQEVKDFERELEQHLAAPRDMVTPDGARAFFRQAALENVIARRHDQPLKPVG</sequence>
<dbReference type="Proteomes" id="UP000063699">
    <property type="component" value="Chromosome"/>
</dbReference>
<organism evidence="2 3">
    <name type="scientific">Kibdelosporangium phytohabitans</name>
    <dbReference type="NCBI Taxonomy" id="860235"/>
    <lineage>
        <taxon>Bacteria</taxon>
        <taxon>Bacillati</taxon>
        <taxon>Actinomycetota</taxon>
        <taxon>Actinomycetes</taxon>
        <taxon>Pseudonocardiales</taxon>
        <taxon>Pseudonocardiaceae</taxon>
        <taxon>Kibdelosporangium</taxon>
    </lineage>
</organism>
<evidence type="ECO:0000313" key="3">
    <source>
        <dbReference type="Proteomes" id="UP000063699"/>
    </source>
</evidence>
<dbReference type="OrthoDB" id="3853500at2"/>
<accession>A0A0N9I2K5</accession>
<feature type="domain" description="SchA/CurD-like" evidence="1">
    <location>
        <begin position="5"/>
        <end position="114"/>
    </location>
</feature>
<dbReference type="Pfam" id="PF04486">
    <property type="entry name" value="SchA_CurD"/>
    <property type="match status" value="1"/>
</dbReference>
<proteinExistence type="predicted"/>
<dbReference type="RefSeq" id="WP_054290601.1">
    <property type="nucleotide sequence ID" value="NZ_CP012752.1"/>
</dbReference>
<gene>
    <name evidence="2" type="ORF">AOZ06_18795</name>
</gene>
<evidence type="ECO:0000313" key="2">
    <source>
        <dbReference type="EMBL" id="ALG08694.1"/>
    </source>
</evidence>
<dbReference type="EMBL" id="CP012752">
    <property type="protein sequence ID" value="ALG08694.1"/>
    <property type="molecule type" value="Genomic_DNA"/>
</dbReference>
<reference evidence="2 3" key="1">
    <citation type="submission" date="2015-07" db="EMBL/GenBank/DDBJ databases">
        <title>Genome sequencing of Kibdelosporangium phytohabitans.</title>
        <authorList>
            <person name="Qin S."/>
            <person name="Xing K."/>
        </authorList>
    </citation>
    <scope>NUCLEOTIDE SEQUENCE [LARGE SCALE GENOMIC DNA]</scope>
    <source>
        <strain evidence="2 3">KLBMP1111</strain>
    </source>
</reference>
<evidence type="ECO:0000259" key="1">
    <source>
        <dbReference type="Pfam" id="PF04486"/>
    </source>
</evidence>
<dbReference type="STRING" id="860235.AOZ06_18795"/>
<dbReference type="KEGG" id="kphy:AOZ06_18795"/>
<dbReference type="InterPro" id="IPR007575">
    <property type="entry name" value="SchA_CurD-like"/>
</dbReference>